<dbReference type="Gene3D" id="3.10.50.40">
    <property type="match status" value="3"/>
</dbReference>
<dbReference type="InterPro" id="IPR017871">
    <property type="entry name" value="ABC_transporter-like_CS"/>
</dbReference>
<dbReference type="InterPro" id="IPR011990">
    <property type="entry name" value="TPR-like_helical_dom_sf"/>
</dbReference>
<dbReference type="InterPro" id="IPR003439">
    <property type="entry name" value="ABC_transporter-like_ATP-bd"/>
</dbReference>
<feature type="transmembrane region" description="Helical" evidence="8">
    <location>
        <begin position="123"/>
        <end position="154"/>
    </location>
</feature>
<dbReference type="SUPFAM" id="SSF54534">
    <property type="entry name" value="FKBP-like"/>
    <property type="match status" value="2"/>
</dbReference>
<dbReference type="PROSITE" id="PS50893">
    <property type="entry name" value="ABC_TRANSPORTER_2"/>
    <property type="match status" value="1"/>
</dbReference>
<dbReference type="EMBL" id="CAXAMN010002169">
    <property type="protein sequence ID" value="CAK8998111.1"/>
    <property type="molecule type" value="Genomic_DNA"/>
</dbReference>
<name>A0ABP0I6B0_9DINO</name>
<dbReference type="Gene3D" id="3.40.50.300">
    <property type="entry name" value="P-loop containing nucleotide triphosphate hydrolases"/>
    <property type="match status" value="1"/>
</dbReference>
<keyword evidence="2 8" id="KW-0812">Transmembrane</keyword>
<dbReference type="PANTHER" id="PTHR19229:SF250">
    <property type="entry name" value="ABC TRANSPORTER DOMAIN-CONTAINING PROTEIN-RELATED"/>
    <property type="match status" value="1"/>
</dbReference>
<keyword evidence="3" id="KW-0547">Nucleotide-binding</keyword>
<organism evidence="11 12">
    <name type="scientific">Durusdinium trenchii</name>
    <dbReference type="NCBI Taxonomy" id="1381693"/>
    <lineage>
        <taxon>Eukaryota</taxon>
        <taxon>Sar</taxon>
        <taxon>Alveolata</taxon>
        <taxon>Dinophyceae</taxon>
        <taxon>Suessiales</taxon>
        <taxon>Symbiodiniaceae</taxon>
        <taxon>Durusdinium</taxon>
    </lineage>
</organism>
<dbReference type="SUPFAM" id="SSF48452">
    <property type="entry name" value="TPR-like"/>
    <property type="match status" value="1"/>
</dbReference>
<feature type="transmembrane region" description="Helical" evidence="8">
    <location>
        <begin position="198"/>
        <end position="219"/>
    </location>
</feature>
<dbReference type="InterPro" id="IPR001179">
    <property type="entry name" value="PPIase_FKBP_dom"/>
</dbReference>
<dbReference type="InterPro" id="IPR013525">
    <property type="entry name" value="ABC2_TM"/>
</dbReference>
<dbReference type="PROSITE" id="PS50059">
    <property type="entry name" value="FKBP_PPIASE"/>
    <property type="match status" value="2"/>
</dbReference>
<evidence type="ECO:0000259" key="10">
    <source>
        <dbReference type="PROSITE" id="PS50893"/>
    </source>
</evidence>
<dbReference type="PANTHER" id="PTHR19229">
    <property type="entry name" value="ATP-BINDING CASSETTE TRANSPORTER SUBFAMILY A ABCA"/>
    <property type="match status" value="1"/>
</dbReference>
<gene>
    <name evidence="11" type="ORF">CCMP2556_LOCUS5124</name>
</gene>
<evidence type="ECO:0000256" key="3">
    <source>
        <dbReference type="ARBA" id="ARBA00022741"/>
    </source>
</evidence>
<dbReference type="Pfam" id="PF00254">
    <property type="entry name" value="FKBP_C"/>
    <property type="match status" value="2"/>
</dbReference>
<feature type="domain" description="ABC transporter" evidence="10">
    <location>
        <begin position="361"/>
        <end position="592"/>
    </location>
</feature>
<evidence type="ECO:0000256" key="8">
    <source>
        <dbReference type="SAM" id="Phobius"/>
    </source>
</evidence>
<feature type="transmembrane region" description="Helical" evidence="8">
    <location>
        <begin position="225"/>
        <end position="247"/>
    </location>
</feature>
<dbReference type="SMART" id="SM00028">
    <property type="entry name" value="TPR"/>
    <property type="match status" value="3"/>
</dbReference>
<evidence type="ECO:0000259" key="9">
    <source>
        <dbReference type="PROSITE" id="PS50059"/>
    </source>
</evidence>
<feature type="transmembrane region" description="Helical" evidence="8">
    <location>
        <begin position="296"/>
        <end position="314"/>
    </location>
</feature>
<evidence type="ECO:0000313" key="11">
    <source>
        <dbReference type="EMBL" id="CAK8998111.1"/>
    </source>
</evidence>
<feature type="transmembrane region" description="Helical" evidence="8">
    <location>
        <begin position="82"/>
        <end position="102"/>
    </location>
</feature>
<dbReference type="InterPro" id="IPR046357">
    <property type="entry name" value="PPIase_dom_sf"/>
</dbReference>
<feature type="transmembrane region" description="Helical" evidence="8">
    <location>
        <begin position="166"/>
        <end position="191"/>
    </location>
</feature>
<dbReference type="Pfam" id="PF12698">
    <property type="entry name" value="ABC2_membrane_3"/>
    <property type="match status" value="1"/>
</dbReference>
<dbReference type="InterPro" id="IPR019734">
    <property type="entry name" value="TPR_rpt"/>
</dbReference>
<dbReference type="InterPro" id="IPR027417">
    <property type="entry name" value="P-loop_NTPase"/>
</dbReference>
<protein>
    <recommendedName>
        <fullName evidence="7">peptidylprolyl isomerase</fullName>
        <ecNumber evidence="7">5.2.1.8</ecNumber>
    </recommendedName>
</protein>
<sequence length="1433" mass="160283">MSNMSELVTVEHGRAVPPVPQIQLEMPEPSSFNIFKTMMKKHLYVARKRRRLLTSLWPAVMYCLVSIFLFHVFANIDAGDVRALALALTVPLYMVLSVQAALQNAIVELVTEKESKMKIVQEIYGLTPVMYFISWAGYFCIVALVCVTVIYFLLGIIEPVMSKSNPVFVIVLLLAAYIQQLEFAVIVSVLLNRVQTASAFSGFINLVFLLIAEAMQGWLRGLPKLLWYVASLLPTVNLFNGFAVLLYSEALYYCDASGCYQGISSKTAFVSEFCIAPYDEEHPCVKEFPVFSAGESFIMILFNIILYGFIAWWFEQVWQGDFGQAKPCLFCIDPAYMCPRRSRARELNLSLVQEDARSSAMSLRNLRKVFKGGKVAVDGIDLEIQHGEIFALLGHNGAGKTTCINCVVGLIPITSGDATVNGHDVHTELEAVRRNISVCPQDNPLYDVFTVRQHLMFFASLRGVGEQMQGPKVIEVLTALGIPEKVDDLCTTLSGGQKRRLWVATALLGETPLVFLDEPTSGMDPSSRRQLWELLLRMRTSGRSIIFTTHYLEEADVLADRKAVLARGRVQACGTSRDLKLQFGLGYLLQVQFRDGADAQNFQDASNVILTHIPSATLRTAEDSSVSSGSATTDRILAFTLPFEEVPKFGPMLMELDRSKQVRSAGVAAPRGAMDKTKNAMSWNLRFRKRGPEEQLEDLQRRFTLLEGERKATYETAKLNIQQNKESMGSEIITQMKEENKSLRNQIAVLRDEKPLSLEKTLEETMTVAPWHSLGAALECGQMGKPYQATVAVADGFGDRVIPMDDDDFPDDDLSETPEFPLPEGVSKEILTEAKTSEWKKPKMGDEVTVQYVGRLELAGEVHDLDSSDGTGGFTYTLGQGDLCKGLEHGLPTMRKGERAKFTMTAAFGPKDLAEKHADKADTADQLRVIYEVELISWKARTDLFADGSVIKTCVEEGSGWKMPRLKEEVCMSIQIASSDGSLKELTDVEYTLGTERSRSLFGSATAVLDACLVGMKKREVALLHCKELDYGEGARADVEVTLTLHELYETKDVSFEKNQSLMKKQIVEGQGYETPKDGSTVHLAVEAALNEKNEPFPGYQKKTLEFVCGDGQVADALEFAIMEMKKGEKAILHVKEPEEIARQLELEVNSEMYLTLVLEDFEALPALGLDEHAPKLERAQARKELGTKHFKSNRWALAVLRYKSVTDLLSYVDHFPEEPQGKAKELKLICELNKAACYLKLHLFPEAKTACKNVLQEQPGNVKALFRRAQAEMGLKNFSECIADCKKVLQLDQQNRDAKILLRQAIADQKEADKKSKAVFASMCKAFGKDSTNDVVPEQPRPQEKQMIQERRNCDDQQVLVCVLQDFCPLVARHWQRTEREREKEKRVKLYILSGDEGNVTLGASPGFIYCMQISSNTYVHNTIHRNYSVLD</sequence>
<dbReference type="SMART" id="SM00382">
    <property type="entry name" value="AAA"/>
    <property type="match status" value="1"/>
</dbReference>
<feature type="domain" description="PPIase FKBP-type" evidence="9">
    <location>
        <begin position="1079"/>
        <end position="1163"/>
    </location>
</feature>
<accession>A0ABP0I6B0</accession>
<comment type="subcellular location">
    <subcellularLocation>
        <location evidence="1">Membrane</location>
        <topology evidence="1">Multi-pass membrane protein</topology>
    </subcellularLocation>
</comment>
<evidence type="ECO:0000256" key="5">
    <source>
        <dbReference type="ARBA" id="ARBA00022989"/>
    </source>
</evidence>
<dbReference type="CDD" id="cd03263">
    <property type="entry name" value="ABC_subfamily_A"/>
    <property type="match status" value="1"/>
</dbReference>
<comment type="catalytic activity">
    <reaction evidence="7">
        <text>[protein]-peptidylproline (omega=180) = [protein]-peptidylproline (omega=0)</text>
        <dbReference type="Rhea" id="RHEA:16237"/>
        <dbReference type="Rhea" id="RHEA-COMP:10747"/>
        <dbReference type="Rhea" id="RHEA-COMP:10748"/>
        <dbReference type="ChEBI" id="CHEBI:83833"/>
        <dbReference type="ChEBI" id="CHEBI:83834"/>
        <dbReference type="EC" id="5.2.1.8"/>
    </reaction>
</comment>
<keyword evidence="12" id="KW-1185">Reference proteome</keyword>
<dbReference type="EC" id="5.2.1.8" evidence="7"/>
<feature type="domain" description="PPIase FKBP-type" evidence="9">
    <location>
        <begin position="845"/>
        <end position="939"/>
    </location>
</feature>
<dbReference type="Gene3D" id="1.25.40.10">
    <property type="entry name" value="Tetratricopeptide repeat domain"/>
    <property type="match status" value="1"/>
</dbReference>
<evidence type="ECO:0000313" key="12">
    <source>
        <dbReference type="Proteomes" id="UP001642484"/>
    </source>
</evidence>
<dbReference type="SUPFAM" id="SSF52540">
    <property type="entry name" value="P-loop containing nucleoside triphosphate hydrolases"/>
    <property type="match status" value="1"/>
</dbReference>
<keyword evidence="5 8" id="KW-1133">Transmembrane helix</keyword>
<evidence type="ECO:0000256" key="6">
    <source>
        <dbReference type="ARBA" id="ARBA00023136"/>
    </source>
</evidence>
<proteinExistence type="predicted"/>
<dbReference type="InterPro" id="IPR003593">
    <property type="entry name" value="AAA+_ATPase"/>
</dbReference>
<keyword evidence="4" id="KW-0067">ATP-binding</keyword>
<dbReference type="InterPro" id="IPR026082">
    <property type="entry name" value="ABCA"/>
</dbReference>
<comment type="caution">
    <text evidence="11">The sequence shown here is derived from an EMBL/GenBank/DDBJ whole genome shotgun (WGS) entry which is preliminary data.</text>
</comment>
<evidence type="ECO:0000256" key="7">
    <source>
        <dbReference type="PROSITE-ProRule" id="PRU00277"/>
    </source>
</evidence>
<keyword evidence="6 8" id="KW-0472">Membrane</keyword>
<evidence type="ECO:0000256" key="2">
    <source>
        <dbReference type="ARBA" id="ARBA00022692"/>
    </source>
</evidence>
<dbReference type="Proteomes" id="UP001642484">
    <property type="component" value="Unassembled WGS sequence"/>
</dbReference>
<keyword evidence="7" id="KW-0413">Isomerase</keyword>
<keyword evidence="7" id="KW-0697">Rotamase</keyword>
<evidence type="ECO:0000256" key="4">
    <source>
        <dbReference type="ARBA" id="ARBA00022840"/>
    </source>
</evidence>
<evidence type="ECO:0000256" key="1">
    <source>
        <dbReference type="ARBA" id="ARBA00004141"/>
    </source>
</evidence>
<dbReference type="PROSITE" id="PS00211">
    <property type="entry name" value="ABC_TRANSPORTER_1"/>
    <property type="match status" value="1"/>
</dbReference>
<reference evidence="11 12" key="1">
    <citation type="submission" date="2024-02" db="EMBL/GenBank/DDBJ databases">
        <authorList>
            <person name="Chen Y."/>
            <person name="Shah S."/>
            <person name="Dougan E. K."/>
            <person name="Thang M."/>
            <person name="Chan C."/>
        </authorList>
    </citation>
    <scope>NUCLEOTIDE SEQUENCE [LARGE SCALE GENOMIC DNA]</scope>
</reference>
<feature type="transmembrane region" description="Helical" evidence="8">
    <location>
        <begin position="56"/>
        <end position="76"/>
    </location>
</feature>
<dbReference type="Pfam" id="PF00005">
    <property type="entry name" value="ABC_tran"/>
    <property type="match status" value="1"/>
</dbReference>